<evidence type="ECO:0000256" key="1">
    <source>
        <dbReference type="ARBA" id="ARBA00022485"/>
    </source>
</evidence>
<dbReference type="GO" id="GO:0043365">
    <property type="term" value="F:[formate-C-acetyltransferase]-activating enzyme activity"/>
    <property type="evidence" value="ECO:0007669"/>
    <property type="project" value="UniProtKB-EC"/>
</dbReference>
<keyword evidence="6" id="KW-0560">Oxidoreductase</keyword>
<accession>A0ABS4NCR1</accession>
<dbReference type="EMBL" id="JAGGLT010000002">
    <property type="protein sequence ID" value="MBP2070793.1"/>
    <property type="molecule type" value="Genomic_DNA"/>
</dbReference>
<name>A0ABS4NCR1_9THEO</name>
<evidence type="ECO:0000313" key="6">
    <source>
        <dbReference type="EMBL" id="MBP2070793.1"/>
    </source>
</evidence>
<dbReference type="InterPro" id="IPR007197">
    <property type="entry name" value="rSAM"/>
</dbReference>
<evidence type="ECO:0000313" key="7">
    <source>
        <dbReference type="Proteomes" id="UP001166402"/>
    </source>
</evidence>
<keyword evidence="3" id="KW-0479">Metal-binding</keyword>
<keyword evidence="6" id="KW-0670">Pyruvate</keyword>
<dbReference type="SUPFAM" id="SSF102114">
    <property type="entry name" value="Radical SAM enzymes"/>
    <property type="match status" value="1"/>
</dbReference>
<evidence type="ECO:0000256" key="5">
    <source>
        <dbReference type="ARBA" id="ARBA00023014"/>
    </source>
</evidence>
<dbReference type="SFLD" id="SFLDS00029">
    <property type="entry name" value="Radical_SAM"/>
    <property type="match status" value="1"/>
</dbReference>
<protein>
    <submittedName>
        <fullName evidence="6">Pyruvate formate lyase activating enzyme</fullName>
        <ecNumber evidence="6">1.97.1.4</ecNumber>
    </submittedName>
</protein>
<dbReference type="EC" id="1.97.1.4" evidence="6"/>
<dbReference type="GO" id="GO:0016829">
    <property type="term" value="F:lyase activity"/>
    <property type="evidence" value="ECO:0007669"/>
    <property type="project" value="UniProtKB-KW"/>
</dbReference>
<sequence length="264" mass="30102">MSKIFILPYKGEIISEIRPAYFLKAFGKEPLPMRIFSFGKCNFNCEYCKREGQWKNKNGSILHSVQVEENILYKKIDETISSRQVIRLSGGDPCMYKRLSLKMLKYAKQKGGITSIAHNGSSVELAKTIYPYLDFASIDVKASNAAKFAELTGLTESKSEKMLNNSYKVQKILSENGVLVDVRTCVFADTTIEDLLIIGKKIQESGNITNKFWTIRLYNEIKGSNKKTLKEEDALKMLEIVKKEIPNLKIGIRTKWEPEGFIYL</sequence>
<keyword evidence="2" id="KW-0949">S-adenosyl-L-methionine</keyword>
<proteinExistence type="predicted"/>
<dbReference type="Proteomes" id="UP001166402">
    <property type="component" value="Unassembled WGS sequence"/>
</dbReference>
<evidence type="ECO:0000256" key="3">
    <source>
        <dbReference type="ARBA" id="ARBA00022723"/>
    </source>
</evidence>
<organism evidence="6 7">
    <name type="scientific">Thermoanaerobacterium butyriciformans</name>
    <dbReference type="NCBI Taxonomy" id="1702242"/>
    <lineage>
        <taxon>Bacteria</taxon>
        <taxon>Bacillati</taxon>
        <taxon>Bacillota</taxon>
        <taxon>Clostridia</taxon>
        <taxon>Thermoanaerobacterales</taxon>
        <taxon>Thermoanaerobacteraceae</taxon>
        <taxon>Thermoanaerobacterium</taxon>
    </lineage>
</organism>
<keyword evidence="5" id="KW-0411">Iron-sulfur</keyword>
<dbReference type="RefSeq" id="WP_209452766.1">
    <property type="nucleotide sequence ID" value="NZ_JAGGLT010000002.1"/>
</dbReference>
<dbReference type="Gene3D" id="3.20.20.70">
    <property type="entry name" value="Aldolase class I"/>
    <property type="match status" value="1"/>
</dbReference>
<dbReference type="PANTHER" id="PTHR42836:SF1">
    <property type="entry name" value="7-CARBOXY-7-DEAZAGUANINE SYNTHASE"/>
    <property type="match status" value="1"/>
</dbReference>
<dbReference type="Pfam" id="PF13353">
    <property type="entry name" value="Fer4_12"/>
    <property type="match status" value="1"/>
</dbReference>
<gene>
    <name evidence="6" type="ORF">J2Z80_000291</name>
</gene>
<keyword evidence="1" id="KW-0004">4Fe-4S</keyword>
<dbReference type="InterPro" id="IPR013785">
    <property type="entry name" value="Aldolase_TIM"/>
</dbReference>
<comment type="caution">
    <text evidence="6">The sequence shown here is derived from an EMBL/GenBank/DDBJ whole genome shotgun (WGS) entry which is preliminary data.</text>
</comment>
<evidence type="ECO:0000256" key="2">
    <source>
        <dbReference type="ARBA" id="ARBA00022691"/>
    </source>
</evidence>
<keyword evidence="4" id="KW-0408">Iron</keyword>
<keyword evidence="7" id="KW-1185">Reference proteome</keyword>
<dbReference type="PANTHER" id="PTHR42836">
    <property type="entry name" value="7-CARBOXY-7-DEAZAGUANINE SYNTHASE"/>
    <property type="match status" value="1"/>
</dbReference>
<dbReference type="InterPro" id="IPR058240">
    <property type="entry name" value="rSAM_sf"/>
</dbReference>
<keyword evidence="6" id="KW-0456">Lyase</keyword>
<reference evidence="6" key="1">
    <citation type="submission" date="2021-03" db="EMBL/GenBank/DDBJ databases">
        <title>Genomic Encyclopedia of Type Strains, Phase IV (KMG-IV): sequencing the most valuable type-strain genomes for metagenomic binning, comparative biology and taxonomic classification.</title>
        <authorList>
            <person name="Goeker M."/>
        </authorList>
    </citation>
    <scope>NUCLEOTIDE SEQUENCE</scope>
    <source>
        <strain evidence="6">DSM 101588</strain>
    </source>
</reference>
<evidence type="ECO:0000256" key="4">
    <source>
        <dbReference type="ARBA" id="ARBA00023004"/>
    </source>
</evidence>